<protein>
    <submittedName>
        <fullName evidence="3">Uncharacterized protein</fullName>
    </submittedName>
</protein>
<accession>A0AAI9EAY2</accession>
<feature type="signal peptide" evidence="2">
    <location>
        <begin position="1"/>
        <end position="26"/>
    </location>
</feature>
<reference evidence="3" key="1">
    <citation type="submission" date="2023-11" db="EMBL/GenBank/DDBJ databases">
        <authorList>
            <person name="Alioto T."/>
            <person name="Alioto T."/>
            <person name="Gomez Garrido J."/>
        </authorList>
    </citation>
    <scope>NUCLEOTIDE SEQUENCE</scope>
</reference>
<feature type="chain" id="PRO_5042501782" evidence="2">
    <location>
        <begin position="27"/>
        <end position="428"/>
    </location>
</feature>
<evidence type="ECO:0000313" key="4">
    <source>
        <dbReference type="Proteomes" id="UP001296104"/>
    </source>
</evidence>
<keyword evidence="2" id="KW-0732">Signal</keyword>
<feature type="compositionally biased region" description="Low complexity" evidence="1">
    <location>
        <begin position="254"/>
        <end position="278"/>
    </location>
</feature>
<sequence length="428" mass="44987">MFTQAASSALAIGLFALRASAGAADASWPQCSSYGVDFQSGGTYFQNISSADDFTFTSMFENCQDDSASNILVDPNGDEYECSGVPLQPDDTNEVSTCPLQKDQMWSGDWSVLILSNNGDAEPIAYERDFSLIVGTPTTITYTPTITATITSTPLTTSTLLSTTTSTSTVTVSITRPAQTRKPTTTITPSAVTSTKVWTVGWIKTTAFVVSPVVQTSTIPQTCSFSTQPTADPTLTWRPSLLPASLAHSFTADSASASASPSPSASATWTSAAASTTERASRRCDNPVMRRVPADRTRRIAERKARLAEAGLEKRGLDAATTTVTDTNTADYVTSTSTITAPVSTVSVTSVVTSTTTLTSTTTILAGTTTLAPSFVTLPTPTKTSLRLTVVTQTVATVTKRPNYTICQHTAPAASTSVCTVKGGRMVD</sequence>
<evidence type="ECO:0000256" key="2">
    <source>
        <dbReference type="SAM" id="SignalP"/>
    </source>
</evidence>
<feature type="region of interest" description="Disordered" evidence="1">
    <location>
        <begin position="254"/>
        <end position="284"/>
    </location>
</feature>
<keyword evidence="4" id="KW-1185">Reference proteome</keyword>
<gene>
    <name evidence="3" type="ORF">LECACI_7A004746</name>
</gene>
<proteinExistence type="predicted"/>
<dbReference type="EMBL" id="CAVMBE010000027">
    <property type="protein sequence ID" value="CAK4020650.1"/>
    <property type="molecule type" value="Genomic_DNA"/>
</dbReference>
<dbReference type="Proteomes" id="UP001296104">
    <property type="component" value="Unassembled WGS sequence"/>
</dbReference>
<organism evidence="3 4">
    <name type="scientific">Lecanosticta acicola</name>
    <dbReference type="NCBI Taxonomy" id="111012"/>
    <lineage>
        <taxon>Eukaryota</taxon>
        <taxon>Fungi</taxon>
        <taxon>Dikarya</taxon>
        <taxon>Ascomycota</taxon>
        <taxon>Pezizomycotina</taxon>
        <taxon>Dothideomycetes</taxon>
        <taxon>Dothideomycetidae</taxon>
        <taxon>Mycosphaerellales</taxon>
        <taxon>Mycosphaerellaceae</taxon>
        <taxon>Lecanosticta</taxon>
    </lineage>
</organism>
<dbReference type="AlphaFoldDB" id="A0AAI9EAY2"/>
<evidence type="ECO:0000313" key="3">
    <source>
        <dbReference type="EMBL" id="CAK4020650.1"/>
    </source>
</evidence>
<comment type="caution">
    <text evidence="3">The sequence shown here is derived from an EMBL/GenBank/DDBJ whole genome shotgun (WGS) entry which is preliminary data.</text>
</comment>
<evidence type="ECO:0000256" key="1">
    <source>
        <dbReference type="SAM" id="MobiDB-lite"/>
    </source>
</evidence>
<name>A0AAI9EAY2_9PEZI</name>